<reference evidence="1" key="1">
    <citation type="submission" date="2021-02" db="EMBL/GenBank/DDBJ databases">
        <authorList>
            <person name="Vanwijnsberghe S."/>
        </authorList>
    </citation>
    <scope>NUCLEOTIDE SEQUENCE</scope>
    <source>
        <strain evidence="1">R-70211</strain>
    </source>
</reference>
<protein>
    <submittedName>
        <fullName evidence="1">Uncharacterized protein</fullName>
    </submittedName>
</protein>
<evidence type="ECO:0000313" key="1">
    <source>
        <dbReference type="EMBL" id="CAE6856019.1"/>
    </source>
</evidence>
<dbReference type="Proteomes" id="UP000675121">
    <property type="component" value="Unassembled WGS sequence"/>
</dbReference>
<keyword evidence="2" id="KW-1185">Reference proteome</keyword>
<accession>A0A9N8MJ57</accession>
<evidence type="ECO:0000313" key="2">
    <source>
        <dbReference type="Proteomes" id="UP000675121"/>
    </source>
</evidence>
<sequence>MVRQSKTYNPTKWSSRCRSETFPSLPASVMSATAGDAEIGDETRIPWLFDDVHEQQISDHLAIVVGKAEQHAGRVFVFRAARCDASVLA</sequence>
<dbReference type="EMBL" id="CAJNAS010000001">
    <property type="protein sequence ID" value="CAE6856019.1"/>
    <property type="molecule type" value="Genomic_DNA"/>
</dbReference>
<comment type="caution">
    <text evidence="1">The sequence shown here is derived from an EMBL/GenBank/DDBJ whole genome shotgun (WGS) entry which is preliminary data.</text>
</comment>
<dbReference type="AlphaFoldDB" id="A0A9N8MJ57"/>
<name>A0A9N8MJ57_9BURK</name>
<organism evidence="1 2">
    <name type="scientific">Paraburkholderia domus</name>
    <dbReference type="NCBI Taxonomy" id="2793075"/>
    <lineage>
        <taxon>Bacteria</taxon>
        <taxon>Pseudomonadati</taxon>
        <taxon>Pseudomonadota</taxon>
        <taxon>Betaproteobacteria</taxon>
        <taxon>Burkholderiales</taxon>
        <taxon>Burkholderiaceae</taxon>
        <taxon>Paraburkholderia</taxon>
    </lineage>
</organism>
<gene>
    <name evidence="1" type="ORF">R70211_00167</name>
</gene>
<proteinExistence type="predicted"/>